<accession>A0A1H4E5R4</accession>
<evidence type="ECO:0000256" key="1">
    <source>
        <dbReference type="SAM" id="Phobius"/>
    </source>
</evidence>
<reference evidence="3" key="1">
    <citation type="submission" date="2016-10" db="EMBL/GenBank/DDBJ databases">
        <authorList>
            <person name="Varghese N."/>
            <person name="Submissions S."/>
        </authorList>
    </citation>
    <scope>NUCLEOTIDE SEQUENCE [LARGE SCALE GENOMIC DNA]</scope>
    <source>
        <strain evidence="3">DSM 23920</strain>
    </source>
</reference>
<feature type="transmembrane region" description="Helical" evidence="1">
    <location>
        <begin position="102"/>
        <end position="121"/>
    </location>
</feature>
<evidence type="ECO:0000313" key="2">
    <source>
        <dbReference type="EMBL" id="SEA80177.1"/>
    </source>
</evidence>
<sequence>MTDRFFIRLFAVFGILNGILFMIKPQLLDQGMHVNILMIGNLLLAIITLVSYLMSRQGLASANNNAFVRAVYGSMLFKFFLCIVGVAAYVLTYRPNVSKLTVFTLLFLYLLYTVFETFSLFRLTRLKK</sequence>
<evidence type="ECO:0000313" key="3">
    <source>
        <dbReference type="Proteomes" id="UP000199656"/>
    </source>
</evidence>
<dbReference type="EMBL" id="FNRL01000016">
    <property type="protein sequence ID" value="SEA80177.1"/>
    <property type="molecule type" value="Genomic_DNA"/>
</dbReference>
<dbReference type="Proteomes" id="UP000199656">
    <property type="component" value="Unassembled WGS sequence"/>
</dbReference>
<feature type="transmembrane region" description="Helical" evidence="1">
    <location>
        <begin position="5"/>
        <end position="23"/>
    </location>
</feature>
<dbReference type="AlphaFoldDB" id="A0A1H4E5R4"/>
<proteinExistence type="predicted"/>
<dbReference type="RefSeq" id="WP_089763238.1">
    <property type="nucleotide sequence ID" value="NZ_JAUSSL010000011.1"/>
</dbReference>
<gene>
    <name evidence="2" type="ORF">SAMN05660909_03522</name>
</gene>
<keyword evidence="1" id="KW-0812">Transmembrane</keyword>
<keyword evidence="1" id="KW-1133">Transmembrane helix</keyword>
<feature type="transmembrane region" description="Helical" evidence="1">
    <location>
        <begin position="35"/>
        <end position="54"/>
    </location>
</feature>
<keyword evidence="1" id="KW-0472">Membrane</keyword>
<keyword evidence="3" id="KW-1185">Reference proteome</keyword>
<organism evidence="2 3">
    <name type="scientific">Chitinophaga terrae</name>
    <name type="common">ex Kim and Jung 2007</name>
    <dbReference type="NCBI Taxonomy" id="408074"/>
    <lineage>
        <taxon>Bacteria</taxon>
        <taxon>Pseudomonadati</taxon>
        <taxon>Bacteroidota</taxon>
        <taxon>Chitinophagia</taxon>
        <taxon>Chitinophagales</taxon>
        <taxon>Chitinophagaceae</taxon>
        <taxon>Chitinophaga</taxon>
    </lineage>
</organism>
<dbReference type="STRING" id="408074.SAMN05660909_03522"/>
<protein>
    <submittedName>
        <fullName evidence="2">Uncharacterized protein</fullName>
    </submittedName>
</protein>
<feature type="transmembrane region" description="Helical" evidence="1">
    <location>
        <begin position="66"/>
        <end position="90"/>
    </location>
</feature>
<name>A0A1H4E5R4_9BACT</name>